<protein>
    <submittedName>
        <fullName evidence="2">Uncharacterized protein</fullName>
    </submittedName>
</protein>
<proteinExistence type="predicted"/>
<evidence type="ECO:0000313" key="2">
    <source>
        <dbReference type="EMBL" id="KAF6792668.1"/>
    </source>
</evidence>
<reference evidence="2 3" key="1">
    <citation type="journal article" date="2020" name="Phytopathology">
        <title>Genome Sequence Resources of Colletotrichum truncatum, C. plurivorum, C. musicola, and C. sojae: Four Species Pathogenic to Soybean (Glycine max).</title>
        <authorList>
            <person name="Rogerio F."/>
            <person name="Boufleur T.R."/>
            <person name="Ciampi-Guillardi M."/>
            <person name="Sukno S.A."/>
            <person name="Thon M.R."/>
            <person name="Massola Junior N.S."/>
            <person name="Baroncelli R."/>
        </authorList>
    </citation>
    <scope>NUCLEOTIDE SEQUENCE [LARGE SCALE GENOMIC DNA]</scope>
    <source>
        <strain evidence="2 3">LFN0009</strain>
    </source>
</reference>
<evidence type="ECO:0000256" key="1">
    <source>
        <dbReference type="SAM" id="MobiDB-lite"/>
    </source>
</evidence>
<dbReference type="AlphaFoldDB" id="A0A8H6IRI2"/>
<comment type="caution">
    <text evidence="2">The sequence shown here is derived from an EMBL/GenBank/DDBJ whole genome shotgun (WGS) entry which is preliminary data.</text>
</comment>
<feature type="region of interest" description="Disordered" evidence="1">
    <location>
        <begin position="126"/>
        <end position="164"/>
    </location>
</feature>
<accession>A0A8H6IRI2</accession>
<organism evidence="2 3">
    <name type="scientific">Colletotrichum sojae</name>
    <dbReference type="NCBI Taxonomy" id="2175907"/>
    <lineage>
        <taxon>Eukaryota</taxon>
        <taxon>Fungi</taxon>
        <taxon>Dikarya</taxon>
        <taxon>Ascomycota</taxon>
        <taxon>Pezizomycotina</taxon>
        <taxon>Sordariomycetes</taxon>
        <taxon>Hypocreomycetidae</taxon>
        <taxon>Glomerellales</taxon>
        <taxon>Glomerellaceae</taxon>
        <taxon>Colletotrichum</taxon>
        <taxon>Colletotrichum orchidearum species complex</taxon>
    </lineage>
</organism>
<name>A0A8H6IRI2_9PEZI</name>
<evidence type="ECO:0000313" key="3">
    <source>
        <dbReference type="Proteomes" id="UP000652219"/>
    </source>
</evidence>
<feature type="compositionally biased region" description="Polar residues" evidence="1">
    <location>
        <begin position="139"/>
        <end position="164"/>
    </location>
</feature>
<dbReference type="Proteomes" id="UP000652219">
    <property type="component" value="Unassembled WGS sequence"/>
</dbReference>
<dbReference type="EMBL" id="WIGN01000451">
    <property type="protein sequence ID" value="KAF6792668.1"/>
    <property type="molecule type" value="Genomic_DNA"/>
</dbReference>
<sequence>MQLARSSNTTKTLGRFSKLARRASSGDLALPSSLLRLWCYVEKHDRVAAAGPVCCKHNGVIGLDGIGRAICAAMQAAEAPVTPQQGTADAALDSWTWGRPRPSSCLGGACGTSARLAFPDSAATGALADEERPPWQVGSCDSSTSAQPGTDTDTTPTHASSLGL</sequence>
<gene>
    <name evidence="2" type="ORF">CSOJ01_14118</name>
</gene>
<keyword evidence="3" id="KW-1185">Reference proteome</keyword>